<keyword evidence="2" id="KW-0732">Signal</keyword>
<evidence type="ECO:0000313" key="4">
    <source>
        <dbReference type="Proteomes" id="UP001595765"/>
    </source>
</evidence>
<organism evidence="3 4">
    <name type="scientific">Streptomyces polygonati</name>
    <dbReference type="NCBI Taxonomy" id="1617087"/>
    <lineage>
        <taxon>Bacteria</taxon>
        <taxon>Bacillati</taxon>
        <taxon>Actinomycetota</taxon>
        <taxon>Actinomycetes</taxon>
        <taxon>Kitasatosporales</taxon>
        <taxon>Streptomycetaceae</taxon>
        <taxon>Streptomyces</taxon>
    </lineage>
</organism>
<evidence type="ECO:0000256" key="1">
    <source>
        <dbReference type="SAM" id="MobiDB-lite"/>
    </source>
</evidence>
<evidence type="ECO:0000256" key="2">
    <source>
        <dbReference type="SAM" id="SignalP"/>
    </source>
</evidence>
<feature type="region of interest" description="Disordered" evidence="1">
    <location>
        <begin position="97"/>
        <end position="128"/>
    </location>
</feature>
<dbReference type="EMBL" id="JBHSBB010000014">
    <property type="protein sequence ID" value="MFC4034047.1"/>
    <property type="molecule type" value="Genomic_DNA"/>
</dbReference>
<keyword evidence="4" id="KW-1185">Reference proteome</keyword>
<comment type="caution">
    <text evidence="3">The sequence shown here is derived from an EMBL/GenBank/DDBJ whole genome shotgun (WGS) entry which is preliminary data.</text>
</comment>
<dbReference type="RefSeq" id="WP_386431532.1">
    <property type="nucleotide sequence ID" value="NZ_JBHSBB010000014.1"/>
</dbReference>
<dbReference type="Proteomes" id="UP001595765">
    <property type="component" value="Unassembled WGS sequence"/>
</dbReference>
<feature type="signal peptide" evidence="2">
    <location>
        <begin position="1"/>
        <end position="29"/>
    </location>
</feature>
<reference evidence="4" key="1">
    <citation type="journal article" date="2019" name="Int. J. Syst. Evol. Microbiol.">
        <title>The Global Catalogue of Microorganisms (GCM) 10K type strain sequencing project: providing services to taxonomists for standard genome sequencing and annotation.</title>
        <authorList>
            <consortium name="The Broad Institute Genomics Platform"/>
            <consortium name="The Broad Institute Genome Sequencing Center for Infectious Disease"/>
            <person name="Wu L."/>
            <person name="Ma J."/>
        </authorList>
    </citation>
    <scope>NUCLEOTIDE SEQUENCE [LARGE SCALE GENOMIC DNA]</scope>
    <source>
        <strain evidence="4">CGMCC 4.7237</strain>
    </source>
</reference>
<protein>
    <submittedName>
        <fullName evidence="3">Uncharacterized protein</fullName>
    </submittedName>
</protein>
<name>A0ABV8HSB9_9ACTN</name>
<proteinExistence type="predicted"/>
<evidence type="ECO:0000313" key="3">
    <source>
        <dbReference type="EMBL" id="MFC4034047.1"/>
    </source>
</evidence>
<sequence length="128" mass="13540">MTTRFAKALLAASLTLTAAAMAPTLNARAATPRETCREAIKAAGALHGVCFWSEEGYQGTLKVHTDPKPPSVCGNIAAAQSAVNLTTDTRKFFANSGCHDDNYLSELAPNGESDDLDPTSDVPAESWR</sequence>
<feature type="chain" id="PRO_5047420900" evidence="2">
    <location>
        <begin position="30"/>
        <end position="128"/>
    </location>
</feature>
<accession>A0ABV8HSB9</accession>
<gene>
    <name evidence="3" type="ORF">ACFO3J_21585</name>
</gene>